<evidence type="ECO:0000256" key="5">
    <source>
        <dbReference type="SAM" id="Phobius"/>
    </source>
</evidence>
<dbReference type="EMBL" id="CP151767">
    <property type="protein sequence ID" value="WZU66160.1"/>
    <property type="molecule type" value="Genomic_DNA"/>
</dbReference>
<accession>A0AAN0M7Q4</accession>
<feature type="domain" description="RDD" evidence="6">
    <location>
        <begin position="21"/>
        <end position="137"/>
    </location>
</feature>
<evidence type="ECO:0000259" key="6">
    <source>
        <dbReference type="Pfam" id="PF06271"/>
    </source>
</evidence>
<feature type="transmembrane region" description="Helical" evidence="5">
    <location>
        <begin position="106"/>
        <end position="125"/>
    </location>
</feature>
<keyword evidence="2 5" id="KW-0812">Transmembrane</keyword>
<keyword evidence="8" id="KW-1185">Reference proteome</keyword>
<dbReference type="KEGG" id="yrh:AABB31_13860"/>
<dbReference type="Pfam" id="PF06271">
    <property type="entry name" value="RDD"/>
    <property type="match status" value="1"/>
</dbReference>
<evidence type="ECO:0000256" key="4">
    <source>
        <dbReference type="ARBA" id="ARBA00023136"/>
    </source>
</evidence>
<dbReference type="RefSeq" id="WP_342075487.1">
    <property type="nucleotide sequence ID" value="NZ_CP151767.2"/>
</dbReference>
<reference evidence="7" key="1">
    <citation type="submission" date="2024-08" db="EMBL/GenBank/DDBJ databases">
        <title>Phylogenomic analyses of a clade within the roseobacter group suggest taxonomic reassignments of species of the genera Aestuariivita, Citreicella, Loktanella, Nautella, Pelagibaca, Ruegeria, Thalassobius, Thiobacimonas and Tropicibacter, and the proposal o.</title>
        <authorList>
            <person name="Jeon C.O."/>
        </authorList>
    </citation>
    <scope>NUCLEOTIDE SEQUENCE</scope>
    <source>
        <strain evidence="7">SS1-5</strain>
    </source>
</reference>
<dbReference type="GO" id="GO:0016020">
    <property type="term" value="C:membrane"/>
    <property type="evidence" value="ECO:0007669"/>
    <property type="project" value="UniProtKB-SubCell"/>
</dbReference>
<sequence length="152" mass="16600">MTASSALPDPARNPAIYRGVVLKRALAWVFDMVLIVILCVLILPFTAFLGVFFFPVLMLVIGFIYRWFTIAAGSATWGMQIVGITLRDHRARRLSSETALLHTLGYTVSVAVAPLQLISVLMMVFSSRKQGLTDHLLGTAAINQAAQQPAIV</sequence>
<organism evidence="7 8">
    <name type="scientific">Yoonia rhodophyticola</name>
    <dbReference type="NCBI Taxonomy" id="3137370"/>
    <lineage>
        <taxon>Bacteria</taxon>
        <taxon>Pseudomonadati</taxon>
        <taxon>Pseudomonadota</taxon>
        <taxon>Alphaproteobacteria</taxon>
        <taxon>Rhodobacterales</taxon>
        <taxon>Paracoccaceae</taxon>
        <taxon>Yoonia</taxon>
    </lineage>
</organism>
<dbReference type="AlphaFoldDB" id="A0AAN0M7Q4"/>
<evidence type="ECO:0000313" key="8">
    <source>
        <dbReference type="Proteomes" id="UP001470809"/>
    </source>
</evidence>
<name>A0AAN0M7Q4_9RHOB</name>
<dbReference type="InterPro" id="IPR010432">
    <property type="entry name" value="RDD"/>
</dbReference>
<dbReference type="Proteomes" id="UP001470809">
    <property type="component" value="Chromosome"/>
</dbReference>
<keyword evidence="3 5" id="KW-1133">Transmembrane helix</keyword>
<keyword evidence="4 5" id="KW-0472">Membrane</keyword>
<comment type="subcellular location">
    <subcellularLocation>
        <location evidence="1">Membrane</location>
        <topology evidence="1">Multi-pass membrane protein</topology>
    </subcellularLocation>
</comment>
<evidence type="ECO:0000256" key="2">
    <source>
        <dbReference type="ARBA" id="ARBA00022692"/>
    </source>
</evidence>
<evidence type="ECO:0000256" key="1">
    <source>
        <dbReference type="ARBA" id="ARBA00004141"/>
    </source>
</evidence>
<feature type="transmembrane region" description="Helical" evidence="5">
    <location>
        <begin position="32"/>
        <end position="60"/>
    </location>
</feature>
<gene>
    <name evidence="7" type="ORF">AABB31_13860</name>
</gene>
<proteinExistence type="predicted"/>
<evidence type="ECO:0000256" key="3">
    <source>
        <dbReference type="ARBA" id="ARBA00022989"/>
    </source>
</evidence>
<feature type="transmembrane region" description="Helical" evidence="5">
    <location>
        <begin position="67"/>
        <end position="86"/>
    </location>
</feature>
<evidence type="ECO:0000313" key="7">
    <source>
        <dbReference type="EMBL" id="WZU66160.1"/>
    </source>
</evidence>
<protein>
    <submittedName>
        <fullName evidence="7">RDD family protein</fullName>
    </submittedName>
</protein>